<dbReference type="PRINTS" id="PR01415">
    <property type="entry name" value="ANKYRIN"/>
</dbReference>
<dbReference type="PROSITE" id="PS50088">
    <property type="entry name" value="ANK_REPEAT"/>
    <property type="match status" value="4"/>
</dbReference>
<keyword evidence="3 13" id="KW-0812">Transmembrane</keyword>
<evidence type="ECO:0000256" key="6">
    <source>
        <dbReference type="ARBA" id="ARBA00023043"/>
    </source>
</evidence>
<dbReference type="Gene3D" id="1.25.40.20">
    <property type="entry name" value="Ankyrin repeat-containing domain"/>
    <property type="match status" value="2"/>
</dbReference>
<dbReference type="PROSITE" id="PS50216">
    <property type="entry name" value="DHHC"/>
    <property type="match status" value="1"/>
</dbReference>
<dbReference type="EC" id="2.3.1.225" evidence="13"/>
<dbReference type="Pfam" id="PF01529">
    <property type="entry name" value="DHHC"/>
    <property type="match status" value="1"/>
</dbReference>
<keyword evidence="9" id="KW-0449">Lipoprotein</keyword>
<feature type="repeat" description="ANK" evidence="12">
    <location>
        <begin position="117"/>
        <end position="149"/>
    </location>
</feature>
<feature type="repeat" description="ANK" evidence="12">
    <location>
        <begin position="185"/>
        <end position="217"/>
    </location>
</feature>
<evidence type="ECO:0000313" key="16">
    <source>
        <dbReference type="Proteomes" id="UP000000314"/>
    </source>
</evidence>
<dbReference type="InterPro" id="IPR001594">
    <property type="entry name" value="Palmitoyltrfase_DHHC"/>
</dbReference>
<dbReference type="RefSeq" id="XP_002491226.1">
    <property type="nucleotide sequence ID" value="XM_002491181.1"/>
</dbReference>
<feature type="repeat" description="ANK" evidence="12">
    <location>
        <begin position="218"/>
        <end position="250"/>
    </location>
</feature>
<dbReference type="InParanoid" id="C4R0C2"/>
<comment type="domain">
    <text evidence="13">The DHHC domain is required for palmitoyltransferase activity.</text>
</comment>
<comment type="catalytic activity">
    <reaction evidence="11 13">
        <text>L-cysteinyl-[protein] + hexadecanoyl-CoA = S-hexadecanoyl-L-cysteinyl-[protein] + CoA</text>
        <dbReference type="Rhea" id="RHEA:36683"/>
        <dbReference type="Rhea" id="RHEA-COMP:10131"/>
        <dbReference type="Rhea" id="RHEA-COMP:11032"/>
        <dbReference type="ChEBI" id="CHEBI:29950"/>
        <dbReference type="ChEBI" id="CHEBI:57287"/>
        <dbReference type="ChEBI" id="CHEBI:57379"/>
        <dbReference type="ChEBI" id="CHEBI:74151"/>
        <dbReference type="EC" id="2.3.1.225"/>
    </reaction>
</comment>
<reference evidence="15 16" key="1">
    <citation type="journal article" date="2009" name="Nat. Biotechnol.">
        <title>Genome sequence of the recombinant protein production host Pichia pastoris.</title>
        <authorList>
            <person name="De Schutter K."/>
            <person name="Lin Y.C."/>
            <person name="Tiels P."/>
            <person name="Van Hecke A."/>
            <person name="Glinka S."/>
            <person name="Weber-Lehmann J."/>
            <person name="Rouze P."/>
            <person name="Van de Peer Y."/>
            <person name="Callewaert N."/>
        </authorList>
    </citation>
    <scope>NUCLEOTIDE SEQUENCE [LARGE SCALE GENOMIC DNA]</scope>
    <source>
        <strain evidence="16">GS115 / ATCC 20864</strain>
    </source>
</reference>
<dbReference type="GeneID" id="8199017"/>
<feature type="transmembrane region" description="Helical" evidence="13">
    <location>
        <begin position="296"/>
        <end position="313"/>
    </location>
</feature>
<dbReference type="GO" id="GO:0019706">
    <property type="term" value="F:protein-cysteine S-palmitoyltransferase activity"/>
    <property type="evidence" value="ECO:0007669"/>
    <property type="project" value="UniProtKB-EC"/>
</dbReference>
<dbReference type="PROSITE" id="PS50297">
    <property type="entry name" value="ANK_REP_REGION"/>
    <property type="match status" value="4"/>
</dbReference>
<name>C4R0C2_KOMPG</name>
<dbReference type="AlphaFoldDB" id="C4R0C2"/>
<evidence type="ECO:0000256" key="12">
    <source>
        <dbReference type="PROSITE-ProRule" id="PRU00023"/>
    </source>
</evidence>
<comment type="similarity">
    <text evidence="2">Belongs to the DHHC palmitoyltransferase family. AKR/ZDHHC17 subfamily.</text>
</comment>
<evidence type="ECO:0000256" key="9">
    <source>
        <dbReference type="ARBA" id="ARBA00023288"/>
    </source>
</evidence>
<sequence length="719" mass="81657">MNEAEPLDKTSLNEDKIQDSLFSNENPTTLTGSEEILLKETEDAEIDLNLIARFKHACVIGDLKTVQDILENGLLSVDELDDENLTGLHWAGLNNRYSVCKYLIEKGADLSLVGGELSATPLHFAAQRGHVYIADLMLSHGANVTAKDSQGADILQAAVLSGNVLLVIYLLNTQDQCNINTHDKNLLTPLHWASYRGDALTVDILLKHGADVTMVDNKGFTPLYWALTRPDIRIIKILVAYGSSLHVETLEGQKNAFKIAQEMETESLLLAALKLNDQNPDGSPTKHYLTEKQAKSITFFTPYLVLFAALHLVKFQSSLWLLNLAILVVVAFAAVKLLNVFAFPVYLRVHGPLLKSPYLAGTFSATAFWAIFTWLVRILPFTLFESFVINVIFAAMSGLMILTFYKTLMLNPGYVPLPLEKSEIKKTIEDLLELHKYDTRHFCIKSFIRKPKRSCYSEFQKRTVARYDHFCPWVFNDIGVRNHKPFIAFSVSLQVAILCFIILTIEYFDEMKLTNEKEIKHSCSFLGEDLCKGYRGAPFTFNVLVWVTFQFIWLSMVNIVQFIQIFKGLTTEEAKNFSNPDRMNKPWENFGSVPPEFWNDGSTLDPLEVEGPDFENSHEACQSPMERIKGGFNKCFKLVGIDQLLGMAREVVKNTHRQRYTDFGWKQNMIDFWFLRDEDEGLSMETLFRIPIKGEGNLNGKLVDYYTLWELPGENSEPV</sequence>
<feature type="transmembrane region" description="Helical" evidence="13">
    <location>
        <begin position="543"/>
        <end position="566"/>
    </location>
</feature>
<dbReference type="EMBL" id="FN392320">
    <property type="protein sequence ID" value="CAY68946.1"/>
    <property type="molecule type" value="Genomic_DNA"/>
</dbReference>
<gene>
    <name evidence="15" type="ordered locus">PAS_chr2-1_0829</name>
</gene>
<accession>C4R0C2</accession>
<dbReference type="SMART" id="SM00248">
    <property type="entry name" value="ANK"/>
    <property type="match status" value="6"/>
</dbReference>
<evidence type="ECO:0000256" key="1">
    <source>
        <dbReference type="ARBA" id="ARBA00004141"/>
    </source>
</evidence>
<dbReference type="eggNOG" id="KOG0509">
    <property type="taxonomic scope" value="Eukaryota"/>
</dbReference>
<evidence type="ECO:0000256" key="4">
    <source>
        <dbReference type="ARBA" id="ARBA00022737"/>
    </source>
</evidence>
<comment type="subcellular location">
    <subcellularLocation>
        <location evidence="1">Membrane</location>
        <topology evidence="1">Multi-pass membrane protein</topology>
    </subcellularLocation>
</comment>
<dbReference type="Pfam" id="PF12796">
    <property type="entry name" value="Ank_2"/>
    <property type="match status" value="1"/>
</dbReference>
<feature type="repeat" description="ANK" evidence="12">
    <location>
        <begin position="83"/>
        <end position="115"/>
    </location>
</feature>
<evidence type="ECO:0000259" key="14">
    <source>
        <dbReference type="Pfam" id="PF01529"/>
    </source>
</evidence>
<dbReference type="InterPro" id="IPR036770">
    <property type="entry name" value="Ankyrin_rpt-contain_sf"/>
</dbReference>
<keyword evidence="8" id="KW-0564">Palmitate</keyword>
<evidence type="ECO:0000256" key="13">
    <source>
        <dbReference type="RuleBase" id="RU079119"/>
    </source>
</evidence>
<dbReference type="FunCoup" id="C4R0C2">
    <property type="interactions" value="617"/>
</dbReference>
<dbReference type="SUPFAM" id="SSF48403">
    <property type="entry name" value="Ankyrin repeat"/>
    <property type="match status" value="1"/>
</dbReference>
<proteinExistence type="inferred from homology"/>
<evidence type="ECO:0000256" key="11">
    <source>
        <dbReference type="ARBA" id="ARBA00048048"/>
    </source>
</evidence>
<evidence type="ECO:0000256" key="10">
    <source>
        <dbReference type="ARBA" id="ARBA00023315"/>
    </source>
</evidence>
<dbReference type="OrthoDB" id="6781668at2759"/>
<dbReference type="HOGENOM" id="CLU_012510_1_1_1"/>
<dbReference type="InterPro" id="IPR002110">
    <property type="entry name" value="Ankyrin_rpt"/>
</dbReference>
<keyword evidence="4" id="KW-0677">Repeat</keyword>
<feature type="domain" description="Palmitoyltransferase DHHC" evidence="14">
    <location>
        <begin position="437"/>
        <end position="575"/>
    </location>
</feature>
<keyword evidence="6 12" id="KW-0040">ANK repeat</keyword>
<dbReference type="KEGG" id="ppa:PAS_chr2-1_0829"/>
<evidence type="ECO:0000256" key="8">
    <source>
        <dbReference type="ARBA" id="ARBA00023139"/>
    </source>
</evidence>
<organism evidence="15 16">
    <name type="scientific">Komagataella phaffii (strain GS115 / ATCC 20864)</name>
    <name type="common">Yeast</name>
    <name type="synonym">Pichia pastoris</name>
    <dbReference type="NCBI Taxonomy" id="644223"/>
    <lineage>
        <taxon>Eukaryota</taxon>
        <taxon>Fungi</taxon>
        <taxon>Dikarya</taxon>
        <taxon>Ascomycota</taxon>
        <taxon>Saccharomycotina</taxon>
        <taxon>Pichiomycetes</taxon>
        <taxon>Pichiales</taxon>
        <taxon>Pichiaceae</taxon>
        <taxon>Komagataella</taxon>
    </lineage>
</organism>
<evidence type="ECO:0000256" key="3">
    <source>
        <dbReference type="ARBA" id="ARBA00022692"/>
    </source>
</evidence>
<evidence type="ECO:0000256" key="5">
    <source>
        <dbReference type="ARBA" id="ARBA00022989"/>
    </source>
</evidence>
<feature type="transmembrane region" description="Helical" evidence="13">
    <location>
        <begin position="319"/>
        <end position="346"/>
    </location>
</feature>
<dbReference type="OMA" id="FWVGFRY"/>
<keyword evidence="13" id="KW-0808">Transferase</keyword>
<keyword evidence="7 13" id="KW-0472">Membrane</keyword>
<feature type="transmembrane region" description="Helical" evidence="13">
    <location>
        <begin position="486"/>
        <end position="508"/>
    </location>
</feature>
<dbReference type="PANTHER" id="PTHR24161">
    <property type="entry name" value="ANK_REP_REGION DOMAIN-CONTAINING PROTEIN-RELATED"/>
    <property type="match status" value="1"/>
</dbReference>
<feature type="transmembrane region" description="Helical" evidence="13">
    <location>
        <begin position="387"/>
        <end position="405"/>
    </location>
</feature>
<evidence type="ECO:0000256" key="7">
    <source>
        <dbReference type="ARBA" id="ARBA00023136"/>
    </source>
</evidence>
<keyword evidence="10 13" id="KW-0012">Acyltransferase</keyword>
<dbReference type="STRING" id="644223.C4R0C2"/>
<keyword evidence="5 13" id="KW-1133">Transmembrane helix</keyword>
<protein>
    <recommendedName>
        <fullName evidence="13">Palmitoyltransferase</fullName>
        <ecNumber evidence="13">2.3.1.225</ecNumber>
    </recommendedName>
</protein>
<dbReference type="SMR" id="C4R0C2"/>
<dbReference type="Proteomes" id="UP000000314">
    <property type="component" value="Chromosome 2"/>
</dbReference>
<dbReference type="PANTHER" id="PTHR24161:SF85">
    <property type="entry name" value="PALMITOYLTRANSFERASE HIP14"/>
    <property type="match status" value="1"/>
</dbReference>
<keyword evidence="16" id="KW-1185">Reference proteome</keyword>
<dbReference type="Pfam" id="PF13637">
    <property type="entry name" value="Ank_4"/>
    <property type="match status" value="1"/>
</dbReference>
<evidence type="ECO:0000313" key="15">
    <source>
        <dbReference type="EMBL" id="CAY68946.1"/>
    </source>
</evidence>
<dbReference type="GO" id="GO:0016020">
    <property type="term" value="C:membrane"/>
    <property type="evidence" value="ECO:0007669"/>
    <property type="project" value="UniProtKB-SubCell"/>
</dbReference>
<feature type="transmembrane region" description="Helical" evidence="13">
    <location>
        <begin position="358"/>
        <end position="375"/>
    </location>
</feature>
<evidence type="ECO:0000256" key="2">
    <source>
        <dbReference type="ARBA" id="ARBA00010104"/>
    </source>
</evidence>